<evidence type="ECO:0000313" key="15">
    <source>
        <dbReference type="Proteomes" id="UP000228900"/>
    </source>
</evidence>
<keyword evidence="7 10" id="KW-0648">Protein biosynthesis</keyword>
<comment type="subcellular location">
    <subcellularLocation>
        <location evidence="1 10">Cytoplasm</location>
    </subcellularLocation>
</comment>
<dbReference type="AlphaFoldDB" id="A0A2M6WPS5"/>
<dbReference type="NCBIfam" id="TIGR00456">
    <property type="entry name" value="argS"/>
    <property type="match status" value="1"/>
</dbReference>
<feature type="short sequence motif" description="'HIGH' region" evidence="10">
    <location>
        <begin position="120"/>
        <end position="130"/>
    </location>
</feature>
<dbReference type="SUPFAM" id="SSF52374">
    <property type="entry name" value="Nucleotidylyl transferase"/>
    <property type="match status" value="1"/>
</dbReference>
<dbReference type="GO" id="GO:0005524">
    <property type="term" value="F:ATP binding"/>
    <property type="evidence" value="ECO:0007669"/>
    <property type="project" value="UniProtKB-UniRule"/>
</dbReference>
<sequence length="563" mass="63413">MDTLHKIKTAIRQAVGFDLDISYPPTSELGDLSLAVFALAKVKGQNQVILAQEISQNLEQNKKLGSLISDVKAVGPYVNLFLNYTNLGAEVLTEIKKAKNKYGQNDSGLKAGVMIEFSNGNTHKEVHIGHLRNICFGDAITKLLTTSGYKTIPVSYINDFGIFTAKTLWQYQKNQKQYQAMKGSQGYILGTCYKDAVSALEGNDASKAEVTRIMKAIESRQGEYYKLWQETRLWSIAYLKEVYQDLGIKFKKTFYESNVIADGLKIVSGLIKNNVLVKSEGAIIANLEKYNLGVLPIIRSDGTALYPVADLALAVKKFKENKITESIYIVDVRQELYFKQLFKILELMGYQQKITHLAYDFVTLPSGMMSSRSGNVITYRELIDESIANAISETKAKRADWSDRKIKKIATEITLSTIKFEMLKVSSRKTITFDIKEALKFEGYTATYLQYTHARIMSISKKSGTKKTKADYKLLSEPAEKTLIMKLAKYPETILRATEKYDPSEVTKYLFELCQNFNDFYHNVQIIKSKTTVKAARLELALAVGQIIKNGLELLGIQAINEI</sequence>
<keyword evidence="5 10" id="KW-0547">Nucleotide-binding</keyword>
<proteinExistence type="inferred from homology"/>
<comment type="catalytic activity">
    <reaction evidence="9 10">
        <text>tRNA(Arg) + L-arginine + ATP = L-arginyl-tRNA(Arg) + AMP + diphosphate</text>
        <dbReference type="Rhea" id="RHEA:20301"/>
        <dbReference type="Rhea" id="RHEA-COMP:9658"/>
        <dbReference type="Rhea" id="RHEA-COMP:9673"/>
        <dbReference type="ChEBI" id="CHEBI:30616"/>
        <dbReference type="ChEBI" id="CHEBI:32682"/>
        <dbReference type="ChEBI" id="CHEBI:33019"/>
        <dbReference type="ChEBI" id="CHEBI:78442"/>
        <dbReference type="ChEBI" id="CHEBI:78513"/>
        <dbReference type="ChEBI" id="CHEBI:456215"/>
        <dbReference type="EC" id="6.1.1.19"/>
    </reaction>
</comment>
<dbReference type="EMBL" id="PFAQ01000036">
    <property type="protein sequence ID" value="PIT94783.1"/>
    <property type="molecule type" value="Genomic_DNA"/>
</dbReference>
<name>A0A2M6WPS5_9BACT</name>
<evidence type="ECO:0000256" key="5">
    <source>
        <dbReference type="ARBA" id="ARBA00022741"/>
    </source>
</evidence>
<dbReference type="Gene3D" id="1.10.730.10">
    <property type="entry name" value="Isoleucyl-tRNA Synthetase, Domain 1"/>
    <property type="match status" value="1"/>
</dbReference>
<feature type="domain" description="Arginyl tRNA synthetase N-terminal" evidence="13">
    <location>
        <begin position="5"/>
        <end position="82"/>
    </location>
</feature>
<dbReference type="Gene3D" id="3.40.50.620">
    <property type="entry name" value="HUPs"/>
    <property type="match status" value="1"/>
</dbReference>
<dbReference type="PANTHER" id="PTHR11956">
    <property type="entry name" value="ARGINYL-TRNA SYNTHETASE"/>
    <property type="match status" value="1"/>
</dbReference>
<keyword evidence="4 10" id="KW-0436">Ligase</keyword>
<dbReference type="InterPro" id="IPR001278">
    <property type="entry name" value="Arg-tRNA-ligase"/>
</dbReference>
<gene>
    <name evidence="10 14" type="primary">argS</name>
    <name evidence="14" type="ORF">COT98_02090</name>
</gene>
<dbReference type="SUPFAM" id="SSF47323">
    <property type="entry name" value="Anticodon-binding domain of a subclass of class I aminoacyl-tRNA synthetases"/>
    <property type="match status" value="1"/>
</dbReference>
<dbReference type="HAMAP" id="MF_00123">
    <property type="entry name" value="Arg_tRNA_synth"/>
    <property type="match status" value="1"/>
</dbReference>
<evidence type="ECO:0000313" key="14">
    <source>
        <dbReference type="EMBL" id="PIT94783.1"/>
    </source>
</evidence>
<dbReference type="InterPro" id="IPR005148">
    <property type="entry name" value="Arg-tRNA-synth_N"/>
</dbReference>
<dbReference type="PRINTS" id="PR01038">
    <property type="entry name" value="TRNASYNTHARG"/>
</dbReference>
<evidence type="ECO:0000256" key="2">
    <source>
        <dbReference type="ARBA" id="ARBA00005594"/>
    </source>
</evidence>
<evidence type="ECO:0000256" key="3">
    <source>
        <dbReference type="ARBA" id="ARBA00022490"/>
    </source>
</evidence>
<evidence type="ECO:0000256" key="7">
    <source>
        <dbReference type="ARBA" id="ARBA00022917"/>
    </source>
</evidence>
<feature type="domain" description="DALR anticodon binding" evidence="12">
    <location>
        <begin position="449"/>
        <end position="563"/>
    </location>
</feature>
<dbReference type="Pfam" id="PF05746">
    <property type="entry name" value="DALR_1"/>
    <property type="match status" value="1"/>
</dbReference>
<reference evidence="15" key="1">
    <citation type="submission" date="2017-09" db="EMBL/GenBank/DDBJ databases">
        <title>Depth-based differentiation of microbial function through sediment-hosted aquifers and enrichment of novel symbionts in the deep terrestrial subsurface.</title>
        <authorList>
            <person name="Probst A.J."/>
            <person name="Ladd B."/>
            <person name="Jarett J.K."/>
            <person name="Geller-Mcgrath D.E."/>
            <person name="Sieber C.M.K."/>
            <person name="Emerson J.B."/>
            <person name="Anantharaman K."/>
            <person name="Thomas B.C."/>
            <person name="Malmstrom R."/>
            <person name="Stieglmeier M."/>
            <person name="Klingl A."/>
            <person name="Woyke T."/>
            <person name="Ryan C.M."/>
            <person name="Banfield J.F."/>
        </authorList>
    </citation>
    <scope>NUCLEOTIDE SEQUENCE [LARGE SCALE GENOMIC DNA]</scope>
</reference>
<evidence type="ECO:0000256" key="9">
    <source>
        <dbReference type="ARBA" id="ARBA00049339"/>
    </source>
</evidence>
<dbReference type="SUPFAM" id="SSF55190">
    <property type="entry name" value="Arginyl-tRNA synthetase (ArgRS), N-terminal 'additional' domain"/>
    <property type="match status" value="1"/>
</dbReference>
<keyword evidence="3 10" id="KW-0963">Cytoplasm</keyword>
<keyword evidence="8 10" id="KW-0030">Aminoacyl-tRNA synthetase</keyword>
<dbReference type="InterPro" id="IPR014729">
    <property type="entry name" value="Rossmann-like_a/b/a_fold"/>
</dbReference>
<dbReference type="Pfam" id="PF03485">
    <property type="entry name" value="Arg_tRNA_synt_N"/>
    <property type="match status" value="1"/>
</dbReference>
<evidence type="ECO:0000256" key="1">
    <source>
        <dbReference type="ARBA" id="ARBA00004496"/>
    </source>
</evidence>
<protein>
    <recommendedName>
        <fullName evidence="10">Arginine--tRNA ligase</fullName>
        <ecNumber evidence="10">6.1.1.19</ecNumber>
    </recommendedName>
    <alternativeName>
        <fullName evidence="10">Arginyl-tRNA synthetase</fullName>
        <shortName evidence="10">ArgRS</shortName>
    </alternativeName>
</protein>
<comment type="subunit">
    <text evidence="10">Monomer.</text>
</comment>
<dbReference type="InterPro" id="IPR009080">
    <property type="entry name" value="tRNAsynth_Ia_anticodon-bd"/>
</dbReference>
<evidence type="ECO:0000259" key="13">
    <source>
        <dbReference type="SMART" id="SM01016"/>
    </source>
</evidence>
<dbReference type="GO" id="GO:0004814">
    <property type="term" value="F:arginine-tRNA ligase activity"/>
    <property type="evidence" value="ECO:0007669"/>
    <property type="project" value="UniProtKB-UniRule"/>
</dbReference>
<dbReference type="Pfam" id="PF00750">
    <property type="entry name" value="tRNA-synt_1d"/>
    <property type="match status" value="1"/>
</dbReference>
<dbReference type="PANTHER" id="PTHR11956:SF5">
    <property type="entry name" value="ARGININE--TRNA LIGASE, CYTOPLASMIC"/>
    <property type="match status" value="1"/>
</dbReference>
<comment type="similarity">
    <text evidence="2 10 11">Belongs to the class-I aminoacyl-tRNA synthetase family.</text>
</comment>
<dbReference type="InterPro" id="IPR036695">
    <property type="entry name" value="Arg-tRNA-synth_N_sf"/>
</dbReference>
<comment type="caution">
    <text evidence="14">The sequence shown here is derived from an EMBL/GenBank/DDBJ whole genome shotgun (WGS) entry which is preliminary data.</text>
</comment>
<evidence type="ECO:0000256" key="10">
    <source>
        <dbReference type="HAMAP-Rule" id="MF_00123"/>
    </source>
</evidence>
<dbReference type="SMART" id="SM01016">
    <property type="entry name" value="Arg_tRNA_synt_N"/>
    <property type="match status" value="1"/>
</dbReference>
<dbReference type="FunFam" id="1.10.730.10:FF:000008">
    <property type="entry name" value="Arginine--tRNA ligase"/>
    <property type="match status" value="1"/>
</dbReference>
<dbReference type="Gene3D" id="3.30.1360.70">
    <property type="entry name" value="Arginyl tRNA synthetase N-terminal domain"/>
    <property type="match status" value="1"/>
</dbReference>
<dbReference type="GO" id="GO:0006420">
    <property type="term" value="P:arginyl-tRNA aminoacylation"/>
    <property type="evidence" value="ECO:0007669"/>
    <property type="project" value="UniProtKB-UniRule"/>
</dbReference>
<evidence type="ECO:0000256" key="4">
    <source>
        <dbReference type="ARBA" id="ARBA00022598"/>
    </source>
</evidence>
<organism evidence="14 15">
    <name type="scientific">Candidatus Falkowbacteria bacterium CG10_big_fil_rev_8_21_14_0_10_39_9</name>
    <dbReference type="NCBI Taxonomy" id="1974566"/>
    <lineage>
        <taxon>Bacteria</taxon>
        <taxon>Candidatus Falkowiibacteriota</taxon>
    </lineage>
</organism>
<dbReference type="Proteomes" id="UP000228900">
    <property type="component" value="Unassembled WGS sequence"/>
</dbReference>
<evidence type="ECO:0000259" key="12">
    <source>
        <dbReference type="SMART" id="SM00836"/>
    </source>
</evidence>
<evidence type="ECO:0000256" key="6">
    <source>
        <dbReference type="ARBA" id="ARBA00022840"/>
    </source>
</evidence>
<evidence type="ECO:0000256" key="11">
    <source>
        <dbReference type="RuleBase" id="RU363038"/>
    </source>
</evidence>
<keyword evidence="6 10" id="KW-0067">ATP-binding</keyword>
<dbReference type="EC" id="6.1.1.19" evidence="10"/>
<dbReference type="GO" id="GO:0005737">
    <property type="term" value="C:cytoplasm"/>
    <property type="evidence" value="ECO:0007669"/>
    <property type="project" value="UniProtKB-SubCell"/>
</dbReference>
<dbReference type="InterPro" id="IPR008909">
    <property type="entry name" value="DALR_anticod-bd"/>
</dbReference>
<dbReference type="InterPro" id="IPR035684">
    <property type="entry name" value="ArgRS_core"/>
</dbReference>
<evidence type="ECO:0000256" key="8">
    <source>
        <dbReference type="ARBA" id="ARBA00023146"/>
    </source>
</evidence>
<dbReference type="SMART" id="SM00836">
    <property type="entry name" value="DALR_1"/>
    <property type="match status" value="1"/>
</dbReference>
<accession>A0A2M6WPS5</accession>